<dbReference type="GO" id="GO:0000981">
    <property type="term" value="F:DNA-binding transcription factor activity, RNA polymerase II-specific"/>
    <property type="evidence" value="ECO:0007669"/>
    <property type="project" value="InterPro"/>
</dbReference>
<feature type="compositionally biased region" description="Polar residues" evidence="4">
    <location>
        <begin position="762"/>
        <end position="771"/>
    </location>
</feature>
<evidence type="ECO:0000256" key="3">
    <source>
        <dbReference type="ARBA" id="ARBA00023242"/>
    </source>
</evidence>
<dbReference type="SMART" id="SM00906">
    <property type="entry name" value="Fungal_trans"/>
    <property type="match status" value="1"/>
</dbReference>
<name>A0A6A6T3L6_9PLEO</name>
<feature type="region of interest" description="Disordered" evidence="4">
    <location>
        <begin position="57"/>
        <end position="85"/>
    </location>
</feature>
<evidence type="ECO:0000256" key="2">
    <source>
        <dbReference type="ARBA" id="ARBA00022723"/>
    </source>
</evidence>
<dbReference type="CDD" id="cd12148">
    <property type="entry name" value="fungal_TF_MHR"/>
    <property type="match status" value="1"/>
</dbReference>
<dbReference type="InterPro" id="IPR036864">
    <property type="entry name" value="Zn2-C6_fun-type_DNA-bd_sf"/>
</dbReference>
<feature type="region of interest" description="Disordered" evidence="4">
    <location>
        <begin position="753"/>
        <end position="782"/>
    </location>
</feature>
<proteinExistence type="predicted"/>
<dbReference type="OrthoDB" id="10266265at2759"/>
<dbReference type="PANTHER" id="PTHR31001:SF40">
    <property type="entry name" value="ZN(II)2CYS6 TRANSCRIPTION FACTOR (EUROFUNG)"/>
    <property type="match status" value="1"/>
</dbReference>
<reference evidence="6" key="1">
    <citation type="journal article" date="2020" name="Stud. Mycol.">
        <title>101 Dothideomycetes genomes: a test case for predicting lifestyles and emergence of pathogens.</title>
        <authorList>
            <person name="Haridas S."/>
            <person name="Albert R."/>
            <person name="Binder M."/>
            <person name="Bloem J."/>
            <person name="Labutti K."/>
            <person name="Salamov A."/>
            <person name="Andreopoulos B."/>
            <person name="Baker S."/>
            <person name="Barry K."/>
            <person name="Bills G."/>
            <person name="Bluhm B."/>
            <person name="Cannon C."/>
            <person name="Castanera R."/>
            <person name="Culley D."/>
            <person name="Daum C."/>
            <person name="Ezra D."/>
            <person name="Gonzalez J."/>
            <person name="Henrissat B."/>
            <person name="Kuo A."/>
            <person name="Liang C."/>
            <person name="Lipzen A."/>
            <person name="Lutzoni F."/>
            <person name="Magnuson J."/>
            <person name="Mondo S."/>
            <person name="Nolan M."/>
            <person name="Ohm R."/>
            <person name="Pangilinan J."/>
            <person name="Park H.-J."/>
            <person name="Ramirez L."/>
            <person name="Alfaro M."/>
            <person name="Sun H."/>
            <person name="Tritt A."/>
            <person name="Yoshinaga Y."/>
            <person name="Zwiers L.-H."/>
            <person name="Turgeon B."/>
            <person name="Goodwin S."/>
            <person name="Spatafora J."/>
            <person name="Crous P."/>
            <person name="Grigoriev I."/>
        </authorList>
    </citation>
    <scope>NUCLEOTIDE SEQUENCE</scope>
    <source>
        <strain evidence="6">CBS 122681</strain>
    </source>
</reference>
<keyword evidence="3" id="KW-0539">Nucleus</keyword>
<dbReference type="SMART" id="SM00066">
    <property type="entry name" value="GAL4"/>
    <property type="match status" value="1"/>
</dbReference>
<dbReference type="Pfam" id="PF00172">
    <property type="entry name" value="Zn_clus"/>
    <property type="match status" value="1"/>
</dbReference>
<dbReference type="PROSITE" id="PS50048">
    <property type="entry name" value="ZN2_CY6_FUNGAL_2"/>
    <property type="match status" value="1"/>
</dbReference>
<keyword evidence="7" id="KW-1185">Reference proteome</keyword>
<dbReference type="CDD" id="cd00067">
    <property type="entry name" value="GAL4"/>
    <property type="match status" value="1"/>
</dbReference>
<dbReference type="EMBL" id="MU004376">
    <property type="protein sequence ID" value="KAF2653741.1"/>
    <property type="molecule type" value="Genomic_DNA"/>
</dbReference>
<feature type="domain" description="Zn(2)-C6 fungal-type" evidence="5">
    <location>
        <begin position="21"/>
        <end position="50"/>
    </location>
</feature>
<dbReference type="InterPro" id="IPR007219">
    <property type="entry name" value="XnlR_reg_dom"/>
</dbReference>
<comment type="subcellular location">
    <subcellularLocation>
        <location evidence="1">Nucleus</location>
    </subcellularLocation>
</comment>
<gene>
    <name evidence="6" type="ORF">K491DRAFT_705665</name>
</gene>
<sequence>MLEQALQSRVVRRRNPRPINSCVECRTRKSRCSKTHPCQNCTAFGRECVFITVPESAARKRQRESSSKSNADWTQPIPVRTNTQTTQVDKYENVDTTASTTTPGTPPRDYDWEAYQQHVEVDGDAWETLPAEPEETNDDVFEDENDDEDQIAADLTIRIGRMIICENITGFFRPQYAEELGKLLTEHPISTSSSVAGQRAQQSSALLSAEHMPSLSPALTLLLGSSTPLPQNNDLEPPQLPSKVEADALYQRYKEAVSPLAHVLHIPSFQRVFDRFWQNIDMGNANQNSCTALILSVCMAAAASLSPLQAKAQFGITKEDLFLRLQNATEKALLRANWAKTSNIRTLQALTIYLIPLCRAQISRATSVVVGALVRLAQCIGIHRLSHNSANSLTPIQRHVRSLLWYQICFLDFKTAEAQGPHPSIRSDDFDIAPPLNVDDDVFEFGSPKWQHHPTPTQGWTDVTLSLIRYECNELHRLIFRGRIEMDRKNITLHDLRARVEARKRQIQSRYLRYLDTQVPIQRYAGLVATLLMSRCDSMLLYRHLPQTSLQPRSDSENRLRDVLLTAALTTLEIGATLDTLPSLSSWAWYSTTYQQYHAVLLLLTELYRTPDLPRKDRMMTIIDHIFGHCYGVGVRERCSDLLWTVKENLDAFYIMKGVNKRKAAQSLQQPPYRPIRQGSTTTPDFKDFGQLTLQSQLQTPMENLDFESLLGGLNVGSGSNAEGFEDYLAHMPQAGHDPGAIFVPVDSGIQMQGNEWMDSGATRSPPNGLQQWGDWNFQGQS</sequence>
<dbReference type="SUPFAM" id="SSF57701">
    <property type="entry name" value="Zn2/Cys6 DNA-binding domain"/>
    <property type="match status" value="1"/>
</dbReference>
<keyword evidence="2" id="KW-0479">Metal-binding</keyword>
<dbReference type="AlphaFoldDB" id="A0A6A6T3L6"/>
<evidence type="ECO:0000313" key="6">
    <source>
        <dbReference type="EMBL" id="KAF2653741.1"/>
    </source>
</evidence>
<dbReference type="GO" id="GO:0003677">
    <property type="term" value="F:DNA binding"/>
    <property type="evidence" value="ECO:0007669"/>
    <property type="project" value="InterPro"/>
</dbReference>
<dbReference type="GO" id="GO:0005634">
    <property type="term" value="C:nucleus"/>
    <property type="evidence" value="ECO:0007669"/>
    <property type="project" value="UniProtKB-SubCell"/>
</dbReference>
<dbReference type="Proteomes" id="UP000799324">
    <property type="component" value="Unassembled WGS sequence"/>
</dbReference>
<dbReference type="PANTHER" id="PTHR31001">
    <property type="entry name" value="UNCHARACTERIZED TRANSCRIPTIONAL REGULATORY PROTEIN"/>
    <property type="match status" value="1"/>
</dbReference>
<dbReference type="InterPro" id="IPR050613">
    <property type="entry name" value="Sec_Metabolite_Reg"/>
</dbReference>
<evidence type="ECO:0000259" key="5">
    <source>
        <dbReference type="PROSITE" id="PS50048"/>
    </source>
</evidence>
<evidence type="ECO:0000313" key="7">
    <source>
        <dbReference type="Proteomes" id="UP000799324"/>
    </source>
</evidence>
<protein>
    <submittedName>
        <fullName evidence="6">Fungal-specific transcription factor domain-containing protein</fullName>
    </submittedName>
</protein>
<dbReference type="InterPro" id="IPR001138">
    <property type="entry name" value="Zn2Cys6_DnaBD"/>
</dbReference>
<dbReference type="PROSITE" id="PS00463">
    <property type="entry name" value="ZN2_CY6_FUNGAL_1"/>
    <property type="match status" value="1"/>
</dbReference>
<dbReference type="Pfam" id="PF04082">
    <property type="entry name" value="Fungal_trans"/>
    <property type="match status" value="1"/>
</dbReference>
<evidence type="ECO:0000256" key="4">
    <source>
        <dbReference type="SAM" id="MobiDB-lite"/>
    </source>
</evidence>
<dbReference type="GO" id="GO:0006351">
    <property type="term" value="P:DNA-templated transcription"/>
    <property type="evidence" value="ECO:0007669"/>
    <property type="project" value="InterPro"/>
</dbReference>
<dbReference type="Gene3D" id="4.10.240.10">
    <property type="entry name" value="Zn(2)-C6 fungal-type DNA-binding domain"/>
    <property type="match status" value="1"/>
</dbReference>
<organism evidence="6 7">
    <name type="scientific">Lophiostoma macrostomum CBS 122681</name>
    <dbReference type="NCBI Taxonomy" id="1314788"/>
    <lineage>
        <taxon>Eukaryota</taxon>
        <taxon>Fungi</taxon>
        <taxon>Dikarya</taxon>
        <taxon>Ascomycota</taxon>
        <taxon>Pezizomycotina</taxon>
        <taxon>Dothideomycetes</taxon>
        <taxon>Pleosporomycetidae</taxon>
        <taxon>Pleosporales</taxon>
        <taxon>Lophiostomataceae</taxon>
        <taxon>Lophiostoma</taxon>
    </lineage>
</organism>
<evidence type="ECO:0000256" key="1">
    <source>
        <dbReference type="ARBA" id="ARBA00004123"/>
    </source>
</evidence>
<accession>A0A6A6T3L6</accession>
<dbReference type="GO" id="GO:0008270">
    <property type="term" value="F:zinc ion binding"/>
    <property type="evidence" value="ECO:0007669"/>
    <property type="project" value="InterPro"/>
</dbReference>